<evidence type="ECO:0000313" key="2">
    <source>
        <dbReference type="EMBL" id="QPD01975.1"/>
    </source>
</evidence>
<reference evidence="1" key="2">
    <citation type="journal article" date="2020" name="J. Invertebr. Pathol.">
        <title>Pathology and genome sequence of a Lymantria dispar multiple nucleopolyhedrovirus (LdMNPV) isolate from Heilongjiang, China.</title>
        <authorList>
            <person name="Harrison R.L."/>
            <person name="Rowley D.L."/>
            <person name="Keena M.A."/>
        </authorList>
    </citation>
    <scope>NUCLEOTIDE SEQUENCE</scope>
    <source>
        <strain evidence="1">HrB</strain>
        <strain evidence="2">HrB-NJSS</strain>
    </source>
</reference>
<proteinExistence type="predicted"/>
<organism evidence="1">
    <name type="scientific">Lymantria dispar multicapsid nuclear polyhedrosis virus</name>
    <name type="common">LdMNPV</name>
    <dbReference type="NCBI Taxonomy" id="10449"/>
    <lineage>
        <taxon>Viruses</taxon>
        <taxon>Viruses incertae sedis</taxon>
        <taxon>Naldaviricetes</taxon>
        <taxon>Lefavirales</taxon>
        <taxon>Baculoviridae</taxon>
        <taxon>Alphabaculovirus</taxon>
        <taxon>Alphabaculovirus lydisparis</taxon>
    </lineage>
</organism>
<name>A0A7S8F9L8_NPVLD</name>
<accession>A0A7S8F9L8</accession>
<reference evidence="1" key="1">
    <citation type="journal article" date="2014" name="J. Invertebr. Pathol.">
        <title>Classification, genetic variation and pathogenicity of Lymantria dispar nucleopolyhedrovirus isolates from Asia, Europe, and North America.</title>
        <authorList>
            <person name="Harrison R.L."/>
            <person name="Keena M.A."/>
            <person name="Rowley D.L."/>
        </authorList>
    </citation>
    <scope>NUCLEOTIDE SEQUENCE</scope>
    <source>
        <strain evidence="1">HrB</strain>
        <strain evidence="2">HrB-NJSS</strain>
    </source>
</reference>
<dbReference type="EMBL" id="MT782113">
    <property type="protein sequence ID" value="QPD01975.1"/>
    <property type="molecule type" value="Genomic_DNA"/>
</dbReference>
<protein>
    <submittedName>
        <fullName evidence="1">Uncharacterized protein</fullName>
    </submittedName>
</protein>
<evidence type="ECO:0000313" key="1">
    <source>
        <dbReference type="EMBL" id="QPD01801.1"/>
    </source>
</evidence>
<dbReference type="EMBL" id="MT782112">
    <property type="protein sequence ID" value="QPD01801.1"/>
    <property type="molecule type" value="Genomic_DNA"/>
</dbReference>
<organismHost>
    <name type="scientific">Lepidoptera</name>
    <name type="common">moths &amp; butterflies</name>
    <dbReference type="NCBI Taxonomy" id="7088"/>
</organismHost>
<sequence length="59" mass="6847">MAMMSSRGLIPLLFVSQKNNFICILFAEKQVYLLRSKNNFICILFVSQKNKFIARFIAS</sequence>